<sequence length="143" mass="15373">MESAAGLPASSAPLLCDAGGGTGADAGAEAGVCATASWQAANTAREKTCLLDVIKKPKEITRRTARIKARNGDGEQAWKMLLSLAAPRRMAKRLAQAPLEQLQGLGAWLRRGPEHHSVAFLRHSYRPWHASTAIDVADHRNQR</sequence>
<accession>A0A645INQ5</accession>
<organism evidence="1">
    <name type="scientific">bioreactor metagenome</name>
    <dbReference type="NCBI Taxonomy" id="1076179"/>
    <lineage>
        <taxon>unclassified sequences</taxon>
        <taxon>metagenomes</taxon>
        <taxon>ecological metagenomes</taxon>
    </lineage>
</organism>
<evidence type="ECO:0000313" key="1">
    <source>
        <dbReference type="EMBL" id="MPN52492.1"/>
    </source>
</evidence>
<comment type="caution">
    <text evidence="1">The sequence shown here is derived from an EMBL/GenBank/DDBJ whole genome shotgun (WGS) entry which is preliminary data.</text>
</comment>
<dbReference type="EMBL" id="VSSQ01118659">
    <property type="protein sequence ID" value="MPN52492.1"/>
    <property type="molecule type" value="Genomic_DNA"/>
</dbReference>
<proteinExistence type="predicted"/>
<name>A0A645INQ5_9ZZZZ</name>
<gene>
    <name evidence="1" type="ORF">SDC9_200154</name>
</gene>
<dbReference type="AlphaFoldDB" id="A0A645INQ5"/>
<reference evidence="1" key="1">
    <citation type="submission" date="2019-08" db="EMBL/GenBank/DDBJ databases">
        <authorList>
            <person name="Kucharzyk K."/>
            <person name="Murdoch R.W."/>
            <person name="Higgins S."/>
            <person name="Loffler F."/>
        </authorList>
    </citation>
    <scope>NUCLEOTIDE SEQUENCE</scope>
</reference>
<protein>
    <submittedName>
        <fullName evidence="1">Uncharacterized protein</fullName>
    </submittedName>
</protein>